<feature type="active site" description="Proton donor" evidence="5">
    <location>
        <position position="132"/>
    </location>
</feature>
<dbReference type="AlphaFoldDB" id="A0A4Y8RI47"/>
<evidence type="ECO:0000256" key="5">
    <source>
        <dbReference type="PIRSR" id="PIRSR600888-1"/>
    </source>
</evidence>
<organism evidence="7 8">
    <name type="scientific">Jiella endophytica</name>
    <dbReference type="NCBI Taxonomy" id="2558362"/>
    <lineage>
        <taxon>Bacteria</taxon>
        <taxon>Pseudomonadati</taxon>
        <taxon>Pseudomonadota</taxon>
        <taxon>Alphaproteobacteria</taxon>
        <taxon>Hyphomicrobiales</taxon>
        <taxon>Aurantimonadaceae</taxon>
        <taxon>Jiella</taxon>
    </lineage>
</organism>
<feature type="active site" description="Proton acceptor" evidence="5">
    <location>
        <position position="62"/>
    </location>
</feature>
<dbReference type="UniPathway" id="UPA00124"/>
<dbReference type="RefSeq" id="WP_134762693.1">
    <property type="nucleotide sequence ID" value="NZ_SOZD01000004.1"/>
</dbReference>
<comment type="similarity">
    <text evidence="6">Belongs to the dTDP-4-dehydrorhamnose 3,5-epimerase family.</text>
</comment>
<dbReference type="GO" id="GO:0019305">
    <property type="term" value="P:dTDP-rhamnose biosynthetic process"/>
    <property type="evidence" value="ECO:0007669"/>
    <property type="project" value="UniProtKB-UniRule"/>
</dbReference>
<dbReference type="PANTHER" id="PTHR21047:SF2">
    <property type="entry name" value="THYMIDINE DIPHOSPHO-4-KETO-RHAMNOSE 3,5-EPIMERASE"/>
    <property type="match status" value="1"/>
</dbReference>
<name>A0A4Y8RI47_9HYPH</name>
<comment type="subunit">
    <text evidence="6">Homodimer.</text>
</comment>
<dbReference type="InterPro" id="IPR011051">
    <property type="entry name" value="RmlC_Cupin_sf"/>
</dbReference>
<comment type="pathway">
    <text evidence="6">Carbohydrate biosynthesis; dTDP-L-rhamnose biosynthesis.</text>
</comment>
<dbReference type="OrthoDB" id="9800680at2"/>
<evidence type="ECO:0000313" key="7">
    <source>
        <dbReference type="EMBL" id="TFF21810.1"/>
    </source>
</evidence>
<keyword evidence="8" id="KW-1185">Reference proteome</keyword>
<dbReference type="Pfam" id="PF00908">
    <property type="entry name" value="dTDP_sugar_isom"/>
    <property type="match status" value="1"/>
</dbReference>
<dbReference type="PANTHER" id="PTHR21047">
    <property type="entry name" value="DTDP-6-DEOXY-D-GLUCOSE-3,5 EPIMERASE"/>
    <property type="match status" value="1"/>
</dbReference>
<protein>
    <recommendedName>
        <fullName evidence="4 6">dTDP-4-dehydrorhamnose 3,5-epimerase</fullName>
        <ecNumber evidence="3 6">5.1.3.13</ecNumber>
    </recommendedName>
    <alternativeName>
        <fullName evidence="6">Thymidine diphospho-4-keto-rhamnose 3,5-epimerase</fullName>
    </alternativeName>
</protein>
<dbReference type="GO" id="GO:0008830">
    <property type="term" value="F:dTDP-4-dehydrorhamnose 3,5-epimerase activity"/>
    <property type="evidence" value="ECO:0007669"/>
    <property type="project" value="UniProtKB-UniRule"/>
</dbReference>
<dbReference type="GO" id="GO:0005829">
    <property type="term" value="C:cytosol"/>
    <property type="evidence" value="ECO:0007669"/>
    <property type="project" value="TreeGrafter"/>
</dbReference>
<evidence type="ECO:0000256" key="2">
    <source>
        <dbReference type="ARBA" id="ARBA00001997"/>
    </source>
</evidence>
<dbReference type="SUPFAM" id="SSF51182">
    <property type="entry name" value="RmlC-like cupins"/>
    <property type="match status" value="1"/>
</dbReference>
<evidence type="ECO:0000256" key="1">
    <source>
        <dbReference type="ARBA" id="ARBA00001298"/>
    </source>
</evidence>
<evidence type="ECO:0000313" key="8">
    <source>
        <dbReference type="Proteomes" id="UP000298179"/>
    </source>
</evidence>
<dbReference type="EC" id="5.1.3.13" evidence="3 6"/>
<dbReference type="EMBL" id="SOZD01000004">
    <property type="protein sequence ID" value="TFF21810.1"/>
    <property type="molecule type" value="Genomic_DNA"/>
</dbReference>
<evidence type="ECO:0000256" key="6">
    <source>
        <dbReference type="RuleBase" id="RU364069"/>
    </source>
</evidence>
<evidence type="ECO:0000256" key="3">
    <source>
        <dbReference type="ARBA" id="ARBA00012098"/>
    </source>
</evidence>
<comment type="caution">
    <text evidence="7">The sequence shown here is derived from an EMBL/GenBank/DDBJ whole genome shotgun (WGS) entry which is preliminary data.</text>
</comment>
<proteinExistence type="inferred from homology"/>
<keyword evidence="6 7" id="KW-0413">Isomerase</keyword>
<accession>A0A4Y8RI47</accession>
<dbReference type="InterPro" id="IPR000888">
    <property type="entry name" value="RmlC-like"/>
</dbReference>
<dbReference type="Gene3D" id="2.60.120.10">
    <property type="entry name" value="Jelly Rolls"/>
    <property type="match status" value="1"/>
</dbReference>
<dbReference type="NCBIfam" id="TIGR01221">
    <property type="entry name" value="rmlC"/>
    <property type="match status" value="1"/>
</dbReference>
<dbReference type="GO" id="GO:0000271">
    <property type="term" value="P:polysaccharide biosynthetic process"/>
    <property type="evidence" value="ECO:0007669"/>
    <property type="project" value="TreeGrafter"/>
</dbReference>
<comment type="function">
    <text evidence="2 6">Catalyzes the epimerization of the C3' and C5'positions of dTDP-6-deoxy-D-xylo-4-hexulose, forming dTDP-6-deoxy-L-lyxo-4-hexulose.</text>
</comment>
<dbReference type="InterPro" id="IPR014710">
    <property type="entry name" value="RmlC-like_jellyroll"/>
</dbReference>
<comment type="catalytic activity">
    <reaction evidence="1 6">
        <text>dTDP-4-dehydro-6-deoxy-alpha-D-glucose = dTDP-4-dehydro-beta-L-rhamnose</text>
        <dbReference type="Rhea" id="RHEA:16969"/>
        <dbReference type="ChEBI" id="CHEBI:57649"/>
        <dbReference type="ChEBI" id="CHEBI:62830"/>
        <dbReference type="EC" id="5.1.3.13"/>
    </reaction>
</comment>
<sequence length="176" mass="19124">MRFAETAIAGAYLVEPEPFTDERGLFARTFCAETFAARGLEARLVQASTSFNPTRGTLRGLHYQSAPHGEAKLVRATAGRIFDVAVDLRPGSPSYLAHASVELDASHRNAFYIPEGCAHGFLTLTEDCEVLYLVSAAHAPDCARTVRWDDPAFAIDWPAAPTLISPRDASAEDFLP</sequence>
<gene>
    <name evidence="7" type="primary">rfbC</name>
    <name evidence="7" type="ORF">E3C22_14135</name>
</gene>
<reference evidence="7 8" key="1">
    <citation type="submission" date="2019-03" db="EMBL/GenBank/DDBJ databases">
        <title>Jiella endophytica sp. nov., a novel endophytic bacterium isolated from root of Ficus microcarpa Linn. f.</title>
        <authorList>
            <person name="Tuo L."/>
        </authorList>
    </citation>
    <scope>NUCLEOTIDE SEQUENCE [LARGE SCALE GENOMIC DNA]</scope>
    <source>
        <strain evidence="7 8">CBS5Q-3</strain>
    </source>
</reference>
<dbReference type="CDD" id="cd00438">
    <property type="entry name" value="cupin_RmlC"/>
    <property type="match status" value="1"/>
</dbReference>
<dbReference type="Proteomes" id="UP000298179">
    <property type="component" value="Unassembled WGS sequence"/>
</dbReference>
<evidence type="ECO:0000256" key="4">
    <source>
        <dbReference type="ARBA" id="ARBA00019595"/>
    </source>
</evidence>